<evidence type="ECO:0000259" key="1">
    <source>
        <dbReference type="Pfam" id="PF09968"/>
    </source>
</evidence>
<dbReference type="Pfam" id="PF09968">
    <property type="entry name" value="DUF2202"/>
    <property type="match status" value="1"/>
</dbReference>
<sequence>MKRDIRIATAVTAGVLVIGGVLTGGAVAAGTDSTPTPGPTVRQQMMTGRQHHAERHGDGTYDVRRDGSCTGYTALASQGTLTVAQKATLVGMAEEEKLAHDLYTAFAEGHDARVFERIASAETRHLTAVRTLLDRYDVTDPTADKPTGEFTDPAVQATYDRLLKQGEDSLSAALAAGRTVETDDIAALTEAVSGLTAPDARQVYTNLLAASERHLAAFEHWLAVERAE</sequence>
<dbReference type="InterPro" id="IPR012347">
    <property type="entry name" value="Ferritin-like"/>
</dbReference>
<accession>A0AAU2AE35</accession>
<reference evidence="2" key="1">
    <citation type="submission" date="2022-10" db="EMBL/GenBank/DDBJ databases">
        <title>The complete genomes of actinobacterial strains from the NBC collection.</title>
        <authorList>
            <person name="Joergensen T.S."/>
            <person name="Alvarez Arevalo M."/>
            <person name="Sterndorff E.B."/>
            <person name="Faurdal D."/>
            <person name="Vuksanovic O."/>
            <person name="Mourched A.-S."/>
            <person name="Charusanti P."/>
            <person name="Shaw S."/>
            <person name="Blin K."/>
            <person name="Weber T."/>
        </authorList>
    </citation>
    <scope>NUCLEOTIDE SEQUENCE</scope>
    <source>
        <strain evidence="2">NBC_00093</strain>
    </source>
</reference>
<gene>
    <name evidence="2" type="ORF">OHA22_46635</name>
</gene>
<dbReference type="InterPro" id="IPR019243">
    <property type="entry name" value="DUF2202"/>
</dbReference>
<dbReference type="Gene3D" id="1.20.1260.10">
    <property type="match status" value="1"/>
</dbReference>
<protein>
    <submittedName>
        <fullName evidence="2">DUF2202 domain-containing protein</fullName>
    </submittedName>
</protein>
<dbReference type="EMBL" id="CP108222">
    <property type="protein sequence ID" value="WTT22495.1"/>
    <property type="molecule type" value="Genomic_DNA"/>
</dbReference>
<dbReference type="AlphaFoldDB" id="A0AAU2AE35"/>
<name>A0AAU2AE35_9ACTN</name>
<evidence type="ECO:0000313" key="2">
    <source>
        <dbReference type="EMBL" id="WTT22495.1"/>
    </source>
</evidence>
<dbReference type="CDD" id="cd01048">
    <property type="entry name" value="Ferritin_like_AB2"/>
    <property type="match status" value="1"/>
</dbReference>
<organism evidence="2">
    <name type="scientific">Streptomyces sp. NBC_00093</name>
    <dbReference type="NCBI Taxonomy" id="2975649"/>
    <lineage>
        <taxon>Bacteria</taxon>
        <taxon>Bacillati</taxon>
        <taxon>Actinomycetota</taxon>
        <taxon>Actinomycetes</taxon>
        <taxon>Kitasatosporales</taxon>
        <taxon>Streptomycetaceae</taxon>
        <taxon>Streptomyces</taxon>
    </lineage>
</organism>
<proteinExistence type="predicted"/>
<dbReference type="SUPFAM" id="SSF47240">
    <property type="entry name" value="Ferritin-like"/>
    <property type="match status" value="1"/>
</dbReference>
<feature type="domain" description="DUF2202" evidence="1">
    <location>
        <begin position="87"/>
        <end position="222"/>
    </location>
</feature>
<dbReference type="InterPro" id="IPR009078">
    <property type="entry name" value="Ferritin-like_SF"/>
</dbReference>